<evidence type="ECO:0000256" key="1">
    <source>
        <dbReference type="SAM" id="Phobius"/>
    </source>
</evidence>
<keyword evidence="1" id="KW-0812">Transmembrane</keyword>
<dbReference type="RefSeq" id="WP_146448251.1">
    <property type="nucleotide sequence ID" value="NZ_SJPS01000001.1"/>
</dbReference>
<keyword evidence="1" id="KW-1133">Transmembrane helix</keyword>
<name>A0A5C6CZA7_9BACT</name>
<evidence type="ECO:0000313" key="2">
    <source>
        <dbReference type="EMBL" id="TWU30223.1"/>
    </source>
</evidence>
<accession>A0A5C6CZA7</accession>
<feature type="transmembrane region" description="Helical" evidence="1">
    <location>
        <begin position="7"/>
        <end position="30"/>
    </location>
</feature>
<organism evidence="2 3">
    <name type="scientific">Bythopirellula polymerisocia</name>
    <dbReference type="NCBI Taxonomy" id="2528003"/>
    <lineage>
        <taxon>Bacteria</taxon>
        <taxon>Pseudomonadati</taxon>
        <taxon>Planctomycetota</taxon>
        <taxon>Planctomycetia</taxon>
        <taxon>Pirellulales</taxon>
        <taxon>Lacipirellulaceae</taxon>
        <taxon>Bythopirellula</taxon>
    </lineage>
</organism>
<feature type="transmembrane region" description="Helical" evidence="1">
    <location>
        <begin position="101"/>
        <end position="118"/>
    </location>
</feature>
<dbReference type="OrthoDB" id="215758at2"/>
<keyword evidence="1" id="KW-0472">Membrane</keyword>
<protein>
    <submittedName>
        <fullName evidence="2">Uncharacterized protein</fullName>
    </submittedName>
</protein>
<sequence>MTENAKFVNWLLGLVGGVIGGVLGYFAFFLMVRQGLYAMVLPGALLGLGCGLLSGFHSNTLGVLCGVVAVLFGFFIEWQFAPFSSDDSFAYFITHVHSLKPMTLVMIAIGGLFGFWFGKGRAGGVWLRRGKK</sequence>
<gene>
    <name evidence="2" type="ORF">Pla144_10090</name>
</gene>
<reference evidence="2 3" key="1">
    <citation type="submission" date="2019-02" db="EMBL/GenBank/DDBJ databases">
        <title>Deep-cultivation of Planctomycetes and their phenomic and genomic characterization uncovers novel biology.</title>
        <authorList>
            <person name="Wiegand S."/>
            <person name="Jogler M."/>
            <person name="Boedeker C."/>
            <person name="Pinto D."/>
            <person name="Vollmers J."/>
            <person name="Rivas-Marin E."/>
            <person name="Kohn T."/>
            <person name="Peeters S.H."/>
            <person name="Heuer A."/>
            <person name="Rast P."/>
            <person name="Oberbeckmann S."/>
            <person name="Bunk B."/>
            <person name="Jeske O."/>
            <person name="Meyerdierks A."/>
            <person name="Storesund J.E."/>
            <person name="Kallscheuer N."/>
            <person name="Luecker S."/>
            <person name="Lage O.M."/>
            <person name="Pohl T."/>
            <person name="Merkel B.J."/>
            <person name="Hornburger P."/>
            <person name="Mueller R.-W."/>
            <person name="Bruemmer F."/>
            <person name="Labrenz M."/>
            <person name="Spormann A.M."/>
            <person name="Op Den Camp H."/>
            <person name="Overmann J."/>
            <person name="Amann R."/>
            <person name="Jetten M.S.M."/>
            <person name="Mascher T."/>
            <person name="Medema M.H."/>
            <person name="Devos D.P."/>
            <person name="Kaster A.-K."/>
            <person name="Ovreas L."/>
            <person name="Rohde M."/>
            <person name="Galperin M.Y."/>
            <person name="Jogler C."/>
        </authorList>
    </citation>
    <scope>NUCLEOTIDE SEQUENCE [LARGE SCALE GENOMIC DNA]</scope>
    <source>
        <strain evidence="2 3">Pla144</strain>
    </source>
</reference>
<keyword evidence="3" id="KW-1185">Reference proteome</keyword>
<comment type="caution">
    <text evidence="2">The sequence shown here is derived from an EMBL/GenBank/DDBJ whole genome shotgun (WGS) entry which is preliminary data.</text>
</comment>
<evidence type="ECO:0000313" key="3">
    <source>
        <dbReference type="Proteomes" id="UP000318437"/>
    </source>
</evidence>
<proteinExistence type="predicted"/>
<feature type="transmembrane region" description="Helical" evidence="1">
    <location>
        <begin position="61"/>
        <end position="81"/>
    </location>
</feature>
<dbReference type="EMBL" id="SJPS01000001">
    <property type="protein sequence ID" value="TWU30223.1"/>
    <property type="molecule type" value="Genomic_DNA"/>
</dbReference>
<dbReference type="Proteomes" id="UP000318437">
    <property type="component" value="Unassembled WGS sequence"/>
</dbReference>
<dbReference type="AlphaFoldDB" id="A0A5C6CZA7"/>
<feature type="transmembrane region" description="Helical" evidence="1">
    <location>
        <begin position="36"/>
        <end position="54"/>
    </location>
</feature>